<accession>A0AAD4S195</accession>
<comment type="caution">
    <text evidence="2">The sequence shown here is derived from an EMBL/GenBank/DDBJ whole genome shotgun (WGS) entry which is preliminary data.</text>
</comment>
<dbReference type="PANTHER" id="PTHR33385:SF4">
    <property type="entry name" value="PROTEIN XRI1"/>
    <property type="match status" value="1"/>
</dbReference>
<dbReference type="AlphaFoldDB" id="A0AAD4S195"/>
<proteinExistence type="predicted"/>
<dbReference type="Proteomes" id="UP001202328">
    <property type="component" value="Unassembled WGS sequence"/>
</dbReference>
<evidence type="ECO:0000313" key="3">
    <source>
        <dbReference type="Proteomes" id="UP001202328"/>
    </source>
</evidence>
<dbReference type="EMBL" id="JAJJMB010015858">
    <property type="protein sequence ID" value="KAI3851527.1"/>
    <property type="molecule type" value="Genomic_DNA"/>
</dbReference>
<feature type="region of interest" description="Disordered" evidence="1">
    <location>
        <begin position="253"/>
        <end position="274"/>
    </location>
</feature>
<protein>
    <recommendedName>
        <fullName evidence="4">Protein XRI1</fullName>
    </recommendedName>
</protein>
<evidence type="ECO:0000256" key="1">
    <source>
        <dbReference type="SAM" id="MobiDB-lite"/>
    </source>
</evidence>
<dbReference type="GO" id="GO:0007140">
    <property type="term" value="P:male meiotic nuclear division"/>
    <property type="evidence" value="ECO:0007669"/>
    <property type="project" value="InterPro"/>
</dbReference>
<evidence type="ECO:0000313" key="2">
    <source>
        <dbReference type="EMBL" id="KAI3851527.1"/>
    </source>
</evidence>
<organism evidence="2 3">
    <name type="scientific">Papaver atlanticum</name>
    <dbReference type="NCBI Taxonomy" id="357466"/>
    <lineage>
        <taxon>Eukaryota</taxon>
        <taxon>Viridiplantae</taxon>
        <taxon>Streptophyta</taxon>
        <taxon>Embryophyta</taxon>
        <taxon>Tracheophyta</taxon>
        <taxon>Spermatophyta</taxon>
        <taxon>Magnoliopsida</taxon>
        <taxon>Ranunculales</taxon>
        <taxon>Papaveraceae</taxon>
        <taxon>Papaveroideae</taxon>
        <taxon>Papaver</taxon>
    </lineage>
</organism>
<name>A0AAD4S195_9MAGN</name>
<dbReference type="GO" id="GO:0007143">
    <property type="term" value="P:female meiotic nuclear division"/>
    <property type="evidence" value="ECO:0007669"/>
    <property type="project" value="InterPro"/>
</dbReference>
<keyword evidence="3" id="KW-1185">Reference proteome</keyword>
<evidence type="ECO:0008006" key="4">
    <source>
        <dbReference type="Google" id="ProtNLM"/>
    </source>
</evidence>
<dbReference type="InterPro" id="IPR039933">
    <property type="entry name" value="XRI1"/>
</dbReference>
<gene>
    <name evidence="2" type="ORF">MKW98_000702</name>
</gene>
<dbReference type="PANTHER" id="PTHR33385">
    <property type="entry name" value="PROTEIN XRI1"/>
    <property type="match status" value="1"/>
</dbReference>
<reference evidence="2" key="1">
    <citation type="submission" date="2022-04" db="EMBL/GenBank/DDBJ databases">
        <title>A functionally conserved STORR gene fusion in Papaver species that diverged 16.8 million years ago.</title>
        <authorList>
            <person name="Catania T."/>
        </authorList>
    </citation>
    <scope>NUCLEOTIDE SEQUENCE</scope>
    <source>
        <strain evidence="2">S-188037</strain>
    </source>
</reference>
<sequence length="302" mass="33926">MDYPNDDNELCEWEGADFYLPKDSNPGISNCIWDGVDQNEDEFCYMFEDSTPIKACEDLPYSASDSGRSTEKEVVNYREDYHPQLKRRRMLRFDAPDDPFLCNEPTPSQFIKAKDRQETTVEAVHEKVMWDSGYSEDRSVSCNESLDQSSDMWLSNCFNDGSMHFGSEDMNFSGVAGDQIDVSEYCNLPPETQSDMVQQCPTPPPQKVFKGRKSLMLTPTKVTSSVVYPFALIKPCGVHGDVTLKDINKKILTPPPKSKHGKDEELSPPYPTSAFSGKPVVVKTKIHTEGGKGSITIMRTKG</sequence>